<name>Q8T4H5_DROME</name>
<accession>Q8T4H5</accession>
<reference evidence="2" key="1">
    <citation type="submission" date="2002-03" db="EMBL/GenBank/DDBJ databases">
        <authorList>
            <person name="Stapleton M."/>
            <person name="Brokstein P."/>
            <person name="Hong L."/>
            <person name="Agbayani A."/>
            <person name="Carlson J."/>
            <person name="Champe M."/>
            <person name="Chavez C."/>
            <person name="Dorsett V."/>
            <person name="Dresnek D."/>
            <person name="Farfan D."/>
            <person name="Frise E."/>
            <person name="George R."/>
            <person name="Gonzalez M."/>
            <person name="Guarin H."/>
            <person name="Kronmiller B."/>
            <person name="Li P."/>
            <person name="Liao G."/>
            <person name="Miranda A."/>
            <person name="Mungall C.J."/>
            <person name="Nunoo J."/>
            <person name="Pacleb J."/>
            <person name="Paragas V."/>
            <person name="Park S."/>
            <person name="Patel S."/>
            <person name="Phouanenavong S."/>
            <person name="Wan K."/>
            <person name="Yu C."/>
            <person name="Lewis S.E."/>
            <person name="Rubin G.M."/>
            <person name="Celniker S."/>
        </authorList>
    </citation>
    <scope>NUCLEOTIDE SEQUENCE</scope>
</reference>
<feature type="region of interest" description="Disordered" evidence="1">
    <location>
        <begin position="1"/>
        <end position="64"/>
    </location>
</feature>
<dbReference type="OrthoDB" id="6475906at2759"/>
<dbReference type="ExpressionAtlas" id="Q8T4H5">
    <property type="expression patterns" value="baseline and differential"/>
</dbReference>
<organism evidence="2">
    <name type="scientific">Drosophila melanogaster</name>
    <name type="common">Fruit fly</name>
    <dbReference type="NCBI Taxonomy" id="7227"/>
    <lineage>
        <taxon>Eukaryota</taxon>
        <taxon>Metazoa</taxon>
        <taxon>Ecdysozoa</taxon>
        <taxon>Arthropoda</taxon>
        <taxon>Hexapoda</taxon>
        <taxon>Insecta</taxon>
        <taxon>Pterygota</taxon>
        <taxon>Neoptera</taxon>
        <taxon>Endopterygota</taxon>
        <taxon>Diptera</taxon>
        <taxon>Brachycera</taxon>
        <taxon>Muscomorpha</taxon>
        <taxon>Ephydroidea</taxon>
        <taxon>Drosophilidae</taxon>
        <taxon>Drosophila</taxon>
        <taxon>Sophophora</taxon>
    </lineage>
</organism>
<sequence>MTAMNADETKLAGMPQGAEEEQEPEREQKKESDGAAAAAGVQCDPDSRIVAPPPRQRTLTRTAELDADCEDIELDADDGLDDAADSITLELALSPHSSATPTPSPTTADEDFAQLDNSKPFKVGIPLATRTSFMSFVAFSHATWRPVIWASISLSDSCGAIVTLDGYIVKKK</sequence>
<dbReference type="AlphaFoldDB" id="Q8T4H5"/>
<dbReference type="FlyBase" id="FBgn0028407">
    <property type="gene designation" value="Drep3"/>
</dbReference>
<dbReference type="EMBL" id="BT003809">
    <property type="protein sequence ID" value="AAO41492.1"/>
    <property type="molecule type" value="mRNA"/>
</dbReference>
<dbReference type="AGR" id="FB:FBgn0028407"/>
<protein>
    <submittedName>
        <fullName evidence="3">AT08477p</fullName>
    </submittedName>
    <submittedName>
        <fullName evidence="2">AT08574p</fullName>
    </submittedName>
</protein>
<evidence type="ECO:0000313" key="4">
    <source>
        <dbReference type="FlyBase" id="FBgn0028407"/>
    </source>
</evidence>
<evidence type="ECO:0000313" key="3">
    <source>
        <dbReference type="EMBL" id="AAO41492.1"/>
    </source>
</evidence>
<feature type="region of interest" description="Disordered" evidence="1">
    <location>
        <begin position="92"/>
        <end position="112"/>
    </location>
</feature>
<feature type="compositionally biased region" description="Low complexity" evidence="1">
    <location>
        <begin position="94"/>
        <end position="107"/>
    </location>
</feature>
<gene>
    <name evidence="4" type="primary">Drep3</name>
    <name evidence="4" type="synonym">Drep-3</name>
    <name evidence="4" type="synonym">Rep3</name>
    <name evidence="4" type="ORF">CG8364</name>
</gene>
<dbReference type="UCSC" id="CG8364-RB">
    <property type="organism name" value="d. melanogaster"/>
</dbReference>
<evidence type="ECO:0000313" key="2">
    <source>
        <dbReference type="EMBL" id="AAL89846.1"/>
    </source>
</evidence>
<dbReference type="VEuPathDB" id="VectorBase:FBgn0028407"/>
<proteinExistence type="evidence at transcript level"/>
<evidence type="ECO:0000256" key="1">
    <source>
        <dbReference type="SAM" id="MobiDB-lite"/>
    </source>
</evidence>
<dbReference type="EMBL" id="AY084108">
    <property type="protein sequence ID" value="AAL89846.1"/>
    <property type="molecule type" value="mRNA"/>
</dbReference>